<evidence type="ECO:0000313" key="12">
    <source>
        <dbReference type="EMBL" id="CAL1535121.1"/>
    </source>
</evidence>
<dbReference type="FunFam" id="3.30.1010.10:FF:000001">
    <property type="entry name" value="Phosphatidylinositol 4-phosphate 3-kinase C2 domain-containing subunit beta"/>
    <property type="match status" value="1"/>
</dbReference>
<dbReference type="SUPFAM" id="SSF56112">
    <property type="entry name" value="Protein kinase-like (PK-like)"/>
    <property type="match status" value="1"/>
</dbReference>
<dbReference type="Gene3D" id="3.30.1010.10">
    <property type="entry name" value="Phosphatidylinositol 3-kinase Catalytic Subunit, Chain A, domain 4"/>
    <property type="match status" value="1"/>
</dbReference>
<dbReference type="Pfam" id="PF00454">
    <property type="entry name" value="PI3_PI4_kinase"/>
    <property type="match status" value="1"/>
</dbReference>
<dbReference type="GO" id="GO:0005942">
    <property type="term" value="C:phosphatidylinositol 3-kinase complex"/>
    <property type="evidence" value="ECO:0007669"/>
    <property type="project" value="TreeGrafter"/>
</dbReference>
<dbReference type="InterPro" id="IPR015433">
    <property type="entry name" value="PI3/4_kinase"/>
</dbReference>
<keyword evidence="4" id="KW-0418">Kinase</keyword>
<dbReference type="EC" id="2.7.1.137" evidence="1"/>
<dbReference type="Gene3D" id="1.25.40.70">
    <property type="entry name" value="Phosphatidylinositol 3-kinase, accessory domain (PIK)"/>
    <property type="match status" value="1"/>
</dbReference>
<gene>
    <name evidence="12" type="ORF">GSLYS_00009081001</name>
</gene>
<dbReference type="SMART" id="SM00142">
    <property type="entry name" value="PI3K_C2"/>
    <property type="match status" value="1"/>
</dbReference>
<dbReference type="Proteomes" id="UP001497497">
    <property type="component" value="Unassembled WGS sequence"/>
</dbReference>
<dbReference type="PROSITE" id="PS50290">
    <property type="entry name" value="PI3_4_KINASE_3"/>
    <property type="match status" value="1"/>
</dbReference>
<dbReference type="Pfam" id="PF00794">
    <property type="entry name" value="PI3K_rbd"/>
    <property type="match status" value="1"/>
</dbReference>
<dbReference type="InterPro" id="IPR011009">
    <property type="entry name" value="Kinase-like_dom_sf"/>
</dbReference>
<evidence type="ECO:0000259" key="10">
    <source>
        <dbReference type="PROSITE" id="PS51546"/>
    </source>
</evidence>
<dbReference type="InterPro" id="IPR000403">
    <property type="entry name" value="PI3/4_kinase_cat_dom"/>
</dbReference>
<dbReference type="SUPFAM" id="SSF49562">
    <property type="entry name" value="C2 domain (Calcium/lipid-binding domain, CaLB)"/>
    <property type="match status" value="1"/>
</dbReference>
<dbReference type="GO" id="GO:0016477">
    <property type="term" value="P:cell migration"/>
    <property type="evidence" value="ECO:0007669"/>
    <property type="project" value="TreeGrafter"/>
</dbReference>
<feature type="domain" description="PI3K-RBD" evidence="10">
    <location>
        <begin position="557"/>
        <end position="645"/>
    </location>
</feature>
<feature type="domain" description="PIK helical" evidence="9">
    <location>
        <begin position="1007"/>
        <end position="1184"/>
    </location>
</feature>
<dbReference type="GO" id="GO:0035005">
    <property type="term" value="F:1-phosphatidylinositol-4-phosphate 3-kinase activity"/>
    <property type="evidence" value="ECO:0007669"/>
    <property type="project" value="TreeGrafter"/>
</dbReference>
<proteinExistence type="inferred from homology"/>
<keyword evidence="13" id="KW-1185">Reference proteome</keyword>
<dbReference type="SMART" id="SM00145">
    <property type="entry name" value="PI3Ka"/>
    <property type="match status" value="1"/>
</dbReference>
<feature type="region of interest" description="Disordered" evidence="7">
    <location>
        <begin position="1"/>
        <end position="58"/>
    </location>
</feature>
<protein>
    <recommendedName>
        <fullName evidence="1">phosphatidylinositol 3-kinase</fullName>
        <ecNumber evidence="1">2.7.1.137</ecNumber>
    </recommendedName>
</protein>
<dbReference type="PROSITE" id="PS51546">
    <property type="entry name" value="PI3K_RBD"/>
    <property type="match status" value="1"/>
</dbReference>
<evidence type="ECO:0000313" key="13">
    <source>
        <dbReference type="Proteomes" id="UP001497497"/>
    </source>
</evidence>
<dbReference type="EMBL" id="CAXITT010000192">
    <property type="protein sequence ID" value="CAL1535121.1"/>
    <property type="molecule type" value="Genomic_DNA"/>
</dbReference>
<evidence type="ECO:0000259" key="11">
    <source>
        <dbReference type="PROSITE" id="PS51547"/>
    </source>
</evidence>
<evidence type="ECO:0000256" key="1">
    <source>
        <dbReference type="ARBA" id="ARBA00012073"/>
    </source>
</evidence>
<dbReference type="Pfam" id="PF00792">
    <property type="entry name" value="PI3K_C2"/>
    <property type="match status" value="1"/>
</dbReference>
<dbReference type="InterPro" id="IPR029071">
    <property type="entry name" value="Ubiquitin-like_domsf"/>
</dbReference>
<dbReference type="InterPro" id="IPR042236">
    <property type="entry name" value="PI3K_accessory_sf"/>
</dbReference>
<feature type="domain" description="C2 PI3K-type" evidence="11">
    <location>
        <begin position="825"/>
        <end position="1011"/>
    </location>
</feature>
<feature type="domain" description="PI3K/PI4K catalytic" evidence="8">
    <location>
        <begin position="1251"/>
        <end position="1392"/>
    </location>
</feature>
<dbReference type="SUPFAM" id="SSF48371">
    <property type="entry name" value="ARM repeat"/>
    <property type="match status" value="1"/>
</dbReference>
<dbReference type="GO" id="GO:0043491">
    <property type="term" value="P:phosphatidylinositol 3-kinase/protein kinase B signal transduction"/>
    <property type="evidence" value="ECO:0007669"/>
    <property type="project" value="TreeGrafter"/>
</dbReference>
<keyword evidence="5" id="KW-0067">ATP-binding</keyword>
<dbReference type="InterPro" id="IPR002420">
    <property type="entry name" value="PI3K-type_C2_dom"/>
</dbReference>
<evidence type="ECO:0000256" key="7">
    <source>
        <dbReference type="SAM" id="MobiDB-lite"/>
    </source>
</evidence>
<evidence type="ECO:0000256" key="3">
    <source>
        <dbReference type="ARBA" id="ARBA00022741"/>
    </source>
</evidence>
<sequence length="1392" mass="156613">MASGRDRQSPTLGLIPPPVAPPRRRSPINFQGQETKLPDEQRQPPVPARRTSLPIKKNVSDFSIEEETGTDVSVKDNKLPTLSEVDNRFSAPQLTHESIYHPDLDGLDFSLTGSTFSNIAGESRPRSSSMEELKTNAKPIYPDIRHVFKDITESQIANPSLRSYGASQFKNNGSSIQPTSVRSSDGLCSTPPPLPSHSAGSYGWNASFFAKPSYYNNSGQYFNPQATNSGNLQYPPHSASNPSVPSNNNFSLFNPASQVNFGLSTPYSSAAYDHQPVNNNNDMLTGSSSKFGYIPNISLPRPASCGEVYTLRESSASPTDNTRNPIAIAGLDESFFPVGPTTQALDGDLIKLGEALPEHEYLSLDYFDPLYSRGRKESVSYGDNSSAQPLSRQTFSFGEAFPSFYMAHSHQNGSAAYDQATDDHIWMPDKAPPLSAKSPPIGFEAFNFDEFGVKTFGSSEEEFLKGSPPIIFSSAAYDAAPVNEIRRNVSGRPPRPPSWRVSQDKRFEGLRKRTFIDPESESFCQMVADLKKSYLSTDEKTNQGYLINQIREYHTGTTSVKVTVYTQFSAEPVLFTCDTNSDVDLIISHVLYTVAPTDPQPDTNKFILKVYDRTEYLCNGLPLAKFDYVHSCQKLDRDICLELVSCEEVSRPFIRTRDDDIQMLYFPKEYINPDGTAVSQDALSVYLDTFYHEIDVLMEHFNEGDNFHIQGLQQSIKALCVSLARIETVEMTKTLDKLCRNIAELTNPSSKSQIMYGGGHQDKDTQEALNVAIRCSLLEDLQSTVDQLLDAVKRLVRMYCRTFLTDFFLGSSIEVPHDHLEVVKVKDNFIVSISSAHRIPEGWTHKYEEYKIVCSLYHGTKKLARDVSTTLKPLSTGLCERIYWDEWLNFEKMSLCTIPRETRLCLMLCGVTSLFGAADKNQDKGEVLEGKKVIYPLGAAAIQLFNEKGYLNQGPQLVPLMMGVSSDPIMPSCKTLLPDSVLLQVNLPEFDRTIFFQDPLNNLDSSSKSFDELTPMIRSLVHNVMEKEGCSVFTAEEYDTLWRYRHYMTEYPSLLPRILQAAQSWDWASLPEIYSLLRSWKPLHPMQAFELLLPEFPDLRVRQFAADSLNKISSDDLVDFLPQMIQGLKFESYHNSPLAKLLLEQACKSPRFAHQFFWLLKGAAAQDATFKRRYELMFVALASVAGDALYQEFKKQEELVKVMTSVAEKVKAAKDKDNTLKTELIPLHEMLEQKARVLLPYNPSVEVVGLDMKSCSYFTSNAFPLKLVFKNSNPKADSHYVIYKVGDDLRQDMLTLQMIRIMDNLWLQQGLDLKMILFACLATGPKKGVIELVTESETLRKIQVSSGVTGSFKDRPIKEWLQKHNPTERDYLRVNMTLLGYETLAVLKGTLL</sequence>
<keyword evidence="3" id="KW-0547">Nucleotide-binding</keyword>
<dbReference type="GO" id="GO:0005737">
    <property type="term" value="C:cytoplasm"/>
    <property type="evidence" value="ECO:0007669"/>
    <property type="project" value="TreeGrafter"/>
</dbReference>
<dbReference type="SUPFAM" id="SSF54236">
    <property type="entry name" value="Ubiquitin-like"/>
    <property type="match status" value="1"/>
</dbReference>
<dbReference type="GO" id="GO:0005886">
    <property type="term" value="C:plasma membrane"/>
    <property type="evidence" value="ECO:0007669"/>
    <property type="project" value="TreeGrafter"/>
</dbReference>
<dbReference type="InterPro" id="IPR000341">
    <property type="entry name" value="PI3K_Ras-bd_dom"/>
</dbReference>
<keyword evidence="2" id="KW-0808">Transferase</keyword>
<dbReference type="InterPro" id="IPR016024">
    <property type="entry name" value="ARM-type_fold"/>
</dbReference>
<feature type="compositionally biased region" description="Polar residues" evidence="7">
    <location>
        <begin position="168"/>
        <end position="187"/>
    </location>
</feature>
<evidence type="ECO:0000256" key="5">
    <source>
        <dbReference type="ARBA" id="ARBA00022840"/>
    </source>
</evidence>
<dbReference type="CDD" id="cd04012">
    <property type="entry name" value="C2A_PI3K_class_II"/>
    <property type="match status" value="1"/>
</dbReference>
<reference evidence="12 13" key="1">
    <citation type="submission" date="2024-04" db="EMBL/GenBank/DDBJ databases">
        <authorList>
            <consortium name="Genoscope - CEA"/>
            <person name="William W."/>
        </authorList>
    </citation>
    <scope>NUCLEOTIDE SEQUENCE [LARGE SCALE GENOMIC DNA]</scope>
</reference>
<accession>A0AAV2HS42</accession>
<evidence type="ECO:0000256" key="6">
    <source>
        <dbReference type="PROSITE-ProRule" id="PRU00880"/>
    </source>
</evidence>
<dbReference type="Gene3D" id="2.60.40.150">
    <property type="entry name" value="C2 domain"/>
    <property type="match status" value="1"/>
</dbReference>
<evidence type="ECO:0000256" key="2">
    <source>
        <dbReference type="ARBA" id="ARBA00022679"/>
    </source>
</evidence>
<dbReference type="PANTHER" id="PTHR10048">
    <property type="entry name" value="PHOSPHATIDYLINOSITOL KINASE"/>
    <property type="match status" value="1"/>
</dbReference>
<organism evidence="12 13">
    <name type="scientific">Lymnaea stagnalis</name>
    <name type="common">Great pond snail</name>
    <name type="synonym">Helix stagnalis</name>
    <dbReference type="NCBI Taxonomy" id="6523"/>
    <lineage>
        <taxon>Eukaryota</taxon>
        <taxon>Metazoa</taxon>
        <taxon>Spiralia</taxon>
        <taxon>Lophotrochozoa</taxon>
        <taxon>Mollusca</taxon>
        <taxon>Gastropoda</taxon>
        <taxon>Heterobranchia</taxon>
        <taxon>Euthyneura</taxon>
        <taxon>Panpulmonata</taxon>
        <taxon>Hygrophila</taxon>
        <taxon>Lymnaeoidea</taxon>
        <taxon>Lymnaeidae</taxon>
        <taxon>Lymnaea</taxon>
    </lineage>
</organism>
<comment type="similarity">
    <text evidence="6">Belongs to the PI3/PI4-kinase family.</text>
</comment>
<dbReference type="GO" id="GO:0016303">
    <property type="term" value="F:1-phosphatidylinositol-3-kinase activity"/>
    <property type="evidence" value="ECO:0007669"/>
    <property type="project" value="UniProtKB-EC"/>
</dbReference>
<dbReference type="Gene3D" id="3.10.20.90">
    <property type="entry name" value="Phosphatidylinositol 3-kinase Catalytic Subunit, Chain A, domain 1"/>
    <property type="match status" value="1"/>
</dbReference>
<dbReference type="PANTHER" id="PTHR10048:SF14">
    <property type="entry name" value="LD28067P"/>
    <property type="match status" value="1"/>
</dbReference>
<dbReference type="GO" id="GO:0005524">
    <property type="term" value="F:ATP binding"/>
    <property type="evidence" value="ECO:0007669"/>
    <property type="project" value="UniProtKB-KW"/>
</dbReference>
<dbReference type="InterPro" id="IPR001263">
    <property type="entry name" value="PI3K_accessory_dom"/>
</dbReference>
<evidence type="ECO:0000256" key="4">
    <source>
        <dbReference type="ARBA" id="ARBA00022777"/>
    </source>
</evidence>
<comment type="caution">
    <text evidence="12">The sequence shown here is derived from an EMBL/GenBank/DDBJ whole genome shotgun (WGS) entry which is preliminary data.</text>
</comment>
<dbReference type="PROSITE" id="PS51545">
    <property type="entry name" value="PIK_HELICAL"/>
    <property type="match status" value="1"/>
</dbReference>
<feature type="region of interest" description="Disordered" evidence="7">
    <location>
        <begin position="168"/>
        <end position="192"/>
    </location>
</feature>
<evidence type="ECO:0000259" key="9">
    <source>
        <dbReference type="PROSITE" id="PS51545"/>
    </source>
</evidence>
<name>A0AAV2HS42_LYMST</name>
<dbReference type="GO" id="GO:0048015">
    <property type="term" value="P:phosphatidylinositol-mediated signaling"/>
    <property type="evidence" value="ECO:0007669"/>
    <property type="project" value="TreeGrafter"/>
</dbReference>
<dbReference type="Pfam" id="PF00613">
    <property type="entry name" value="PI3Ka"/>
    <property type="match status" value="1"/>
</dbReference>
<dbReference type="PROSITE" id="PS51547">
    <property type="entry name" value="C2_PI3K"/>
    <property type="match status" value="1"/>
</dbReference>
<evidence type="ECO:0000259" key="8">
    <source>
        <dbReference type="PROSITE" id="PS50290"/>
    </source>
</evidence>
<dbReference type="SMART" id="SM00144">
    <property type="entry name" value="PI3K_rbd"/>
    <property type="match status" value="1"/>
</dbReference>
<dbReference type="InterPro" id="IPR035892">
    <property type="entry name" value="C2_domain_sf"/>
</dbReference>